<dbReference type="InterPro" id="IPR002110">
    <property type="entry name" value="Ankyrin_rpt"/>
</dbReference>
<dbReference type="Pfam" id="PF01048">
    <property type="entry name" value="PNP_UDP_1"/>
    <property type="match status" value="1"/>
</dbReference>
<keyword evidence="1" id="KW-0677">Repeat</keyword>
<dbReference type="Proteomes" id="UP000295083">
    <property type="component" value="Unassembled WGS sequence"/>
</dbReference>
<evidence type="ECO:0000259" key="4">
    <source>
        <dbReference type="Pfam" id="PF01048"/>
    </source>
</evidence>
<keyword evidence="2" id="KW-0040">ANK repeat</keyword>
<protein>
    <submittedName>
        <fullName evidence="6">Ankyrin-1</fullName>
    </submittedName>
</protein>
<dbReference type="SUPFAM" id="SSF52540">
    <property type="entry name" value="P-loop containing nucleoside triphosphate hydrolases"/>
    <property type="match status" value="1"/>
</dbReference>
<dbReference type="Pfam" id="PF00023">
    <property type="entry name" value="Ank"/>
    <property type="match status" value="1"/>
</dbReference>
<dbReference type="Pfam" id="PF13637">
    <property type="entry name" value="Ank_4"/>
    <property type="match status" value="1"/>
</dbReference>
<dbReference type="PANTHER" id="PTHR46082:SF11">
    <property type="entry name" value="AAA+ ATPASE DOMAIN-CONTAINING PROTEIN-RELATED"/>
    <property type="match status" value="1"/>
</dbReference>
<feature type="repeat" description="ANK" evidence="2">
    <location>
        <begin position="1119"/>
        <end position="1151"/>
    </location>
</feature>
<dbReference type="Gene3D" id="3.40.50.1580">
    <property type="entry name" value="Nucleoside phosphorylase domain"/>
    <property type="match status" value="1"/>
</dbReference>
<dbReference type="Pfam" id="PF12796">
    <property type="entry name" value="Ank_2"/>
    <property type="match status" value="1"/>
</dbReference>
<keyword evidence="7" id="KW-1185">Reference proteome</keyword>
<gene>
    <name evidence="6" type="primary">Ank1</name>
    <name evidence="6" type="ORF">C8035_v005489</name>
</gene>
<dbReference type="InterPro" id="IPR036770">
    <property type="entry name" value="Ankyrin_rpt-contain_sf"/>
</dbReference>
<dbReference type="PROSITE" id="PS50088">
    <property type="entry name" value="ANK_REPEAT"/>
    <property type="match status" value="4"/>
</dbReference>
<organism evidence="6 7">
    <name type="scientific">Colletotrichum spinosum</name>
    <dbReference type="NCBI Taxonomy" id="1347390"/>
    <lineage>
        <taxon>Eukaryota</taxon>
        <taxon>Fungi</taxon>
        <taxon>Dikarya</taxon>
        <taxon>Ascomycota</taxon>
        <taxon>Pezizomycotina</taxon>
        <taxon>Sordariomycetes</taxon>
        <taxon>Hypocreomycetidae</taxon>
        <taxon>Glomerellales</taxon>
        <taxon>Glomerellaceae</taxon>
        <taxon>Colletotrichum</taxon>
        <taxon>Colletotrichum orbiculare species complex</taxon>
    </lineage>
</organism>
<dbReference type="Gene3D" id="3.40.50.300">
    <property type="entry name" value="P-loop containing nucleotide triphosphate hydrolases"/>
    <property type="match status" value="1"/>
</dbReference>
<dbReference type="Gene3D" id="1.25.40.20">
    <property type="entry name" value="Ankyrin repeat-containing domain"/>
    <property type="match status" value="1"/>
</dbReference>
<evidence type="ECO:0000313" key="7">
    <source>
        <dbReference type="Proteomes" id="UP000295083"/>
    </source>
</evidence>
<feature type="region of interest" description="Disordered" evidence="3">
    <location>
        <begin position="1"/>
        <end position="39"/>
    </location>
</feature>
<dbReference type="GO" id="GO:0009116">
    <property type="term" value="P:nucleoside metabolic process"/>
    <property type="evidence" value="ECO:0007669"/>
    <property type="project" value="InterPro"/>
</dbReference>
<evidence type="ECO:0000256" key="3">
    <source>
        <dbReference type="SAM" id="MobiDB-lite"/>
    </source>
</evidence>
<sequence>MGDHPESASDPCDKRARKGSDDDLRRHGPKRRRAGRDITEDVHNNQFTVPRARLRHADYTVGWICALPIEMAAGRAMLDRVHESLPKLEATSDTNEYILGNIGPHNIVMACLPSSQYGTNNAAIVASNMGQTFHSVRIRLMVGIGGGVPGPVDIRLGDIIVGSRVVQYDLGKMTPGNQIQRTAIPRVPPQNLLNAVSKLQALHEVEGSTIASILVDLPRRHALMTEYSYPDDCDDRLFLASYRHGQPSDCTLCSPFHVLSRPLRPTRAPQIHHGGIASGNQVVKDGESRDDIANELGIICFEMEAAGLMDNFPCLVIRGICDYADSHKNKRWQKYAAATAASYAKELLAVIAPSETGNAVIEPSDEAPSEEESLRFEQLDARHASIKAAHTKTCEWILQNESYKAWLDPSLQYQHHGFLWISGKPGAGKSTIMKFAFNRARRARNSDAITVSFFFNARGNELEKNTFGLHRSLLLQLLEGFPDLQYVLDDTSVMSHHQRTCPGIESLRELLRNAVLSLGSRRFTCFIDALDECDEEQVREMVSYFEDLSEQAAESNIRLQICFSSRHYPHISLRHGLKLVLEDQAGHEEDLKRYVNSRLHECEQINKIQSQLLAKAGGVFMWVVLVVDILNREIDGGRMFAVEKRLHDIPSRLSDLFKDILWRDQRNMDELLLSIQWILFAKRPLNRREFYFAVLSGSPDCQREIESYHPRLISDKSMDRFVVNSSKGLAEVVNAGQGTVQFIHESVRDFLLKEKGIRELCSRLGNDVEAESHDTLKRCCLSYFTMDLSGKIPAEPVPYENTKKARSLRQAMLNKLPLLEYAIDHVLYHADAAGDTIAQDNFICQFPLDTWIQLKNTLEKYQVRRYTATGLTYILAERNHSRLLRIRLRDRNDAFTKGQRYGLPLIAALIQGHLQAAKILLGQAASSFPVEDLFLLPDYNEKDLTIPMASTLFPFDWALSTKQFILAEILLQILPGRFSCATTDNEGRTAILLSANSNEGIMDLLLSKAFHVCNMSDGLSSPFLIFKRTGETEVYFSSHLYECLQQPRHSYAQETPLQKAASAGHESIARMLLSCGAPVDEGDAWSERTPLSHAAANGHLATVVLLIQNGADVDLGDRYGITPLAYAARFGQSEVVGMLIENGALVESICTDSRTPLHNAAHSGHEETARLLIDEGASVLATDNCQKTPLYMAAAGGHLGMVEFLFNAERLLNGETRLQEQALGVASELGRQDVVEFLKGRGISSSGPDECMRTAHINGEGRRSNGQLRVAKRPPSGFCLFAKG</sequence>
<dbReference type="SUPFAM" id="SSF48403">
    <property type="entry name" value="Ankyrin repeat"/>
    <property type="match status" value="1"/>
</dbReference>
<dbReference type="PROSITE" id="PS50297">
    <property type="entry name" value="ANK_REP_REGION"/>
    <property type="match status" value="4"/>
</dbReference>
<feature type="repeat" description="ANK" evidence="2">
    <location>
        <begin position="1152"/>
        <end position="1184"/>
    </location>
</feature>
<evidence type="ECO:0000259" key="5">
    <source>
        <dbReference type="Pfam" id="PF24883"/>
    </source>
</evidence>
<dbReference type="SMART" id="SM00248">
    <property type="entry name" value="ANK"/>
    <property type="match status" value="8"/>
</dbReference>
<dbReference type="InterPro" id="IPR000845">
    <property type="entry name" value="Nucleoside_phosphorylase_d"/>
</dbReference>
<dbReference type="SUPFAM" id="SSF53167">
    <property type="entry name" value="Purine and uridine phosphorylases"/>
    <property type="match status" value="1"/>
</dbReference>
<feature type="compositionally biased region" description="Basic and acidic residues" evidence="3">
    <location>
        <begin position="1"/>
        <end position="26"/>
    </location>
</feature>
<feature type="domain" description="Nephrocystin 3-like N-terminal" evidence="5">
    <location>
        <begin position="393"/>
        <end position="566"/>
    </location>
</feature>
<dbReference type="EMBL" id="QAPG01000004">
    <property type="protein sequence ID" value="TDZ40556.1"/>
    <property type="molecule type" value="Genomic_DNA"/>
</dbReference>
<name>A0A4R8QT44_9PEZI</name>
<feature type="repeat" description="ANK" evidence="2">
    <location>
        <begin position="1086"/>
        <end position="1118"/>
    </location>
</feature>
<feature type="repeat" description="ANK" evidence="2">
    <location>
        <begin position="1052"/>
        <end position="1084"/>
    </location>
</feature>
<proteinExistence type="predicted"/>
<evidence type="ECO:0000313" key="6">
    <source>
        <dbReference type="EMBL" id="TDZ40556.1"/>
    </source>
</evidence>
<dbReference type="Pfam" id="PF24883">
    <property type="entry name" value="NPHP3_N"/>
    <property type="match status" value="1"/>
</dbReference>
<dbReference type="GO" id="GO:0003824">
    <property type="term" value="F:catalytic activity"/>
    <property type="evidence" value="ECO:0007669"/>
    <property type="project" value="InterPro"/>
</dbReference>
<feature type="domain" description="Nucleoside phosphorylase" evidence="4">
    <location>
        <begin position="63"/>
        <end position="346"/>
    </location>
</feature>
<dbReference type="InterPro" id="IPR056884">
    <property type="entry name" value="NPHP3-like_N"/>
</dbReference>
<dbReference type="PANTHER" id="PTHR46082">
    <property type="entry name" value="ATP/GTP-BINDING PROTEIN-RELATED"/>
    <property type="match status" value="1"/>
</dbReference>
<dbReference type="InterPro" id="IPR027417">
    <property type="entry name" value="P-loop_NTPase"/>
</dbReference>
<dbReference type="InterPro" id="IPR035994">
    <property type="entry name" value="Nucleoside_phosphorylase_sf"/>
</dbReference>
<comment type="caution">
    <text evidence="6">The sequence shown here is derived from an EMBL/GenBank/DDBJ whole genome shotgun (WGS) entry which is preliminary data.</text>
</comment>
<evidence type="ECO:0000256" key="1">
    <source>
        <dbReference type="ARBA" id="ARBA00022737"/>
    </source>
</evidence>
<dbReference type="InterPro" id="IPR053137">
    <property type="entry name" value="NLR-like"/>
</dbReference>
<accession>A0A4R8QT44</accession>
<reference evidence="6 7" key="1">
    <citation type="submission" date="2018-11" db="EMBL/GenBank/DDBJ databases">
        <title>Genome sequence and assembly of Colletotrichum spinosum.</title>
        <authorList>
            <person name="Gan P."/>
            <person name="Shirasu K."/>
        </authorList>
    </citation>
    <scope>NUCLEOTIDE SEQUENCE [LARGE SCALE GENOMIC DNA]</scope>
    <source>
        <strain evidence="6 7">CBS 515.97</strain>
    </source>
</reference>
<evidence type="ECO:0000256" key="2">
    <source>
        <dbReference type="PROSITE-ProRule" id="PRU00023"/>
    </source>
</evidence>